<dbReference type="Pfam" id="PF00128">
    <property type="entry name" value="Alpha-amylase"/>
    <property type="match status" value="2"/>
</dbReference>
<comment type="cofactor">
    <cofactor evidence="2">
        <name>Ca(2+)</name>
        <dbReference type="ChEBI" id="CHEBI:29108"/>
    </cofactor>
    <text evidence="2">Binds 1 Ca(2+) ion per subunit.</text>
</comment>
<dbReference type="EnsemblBacteria" id="ADF59763">
    <property type="protein sequence ID" value="ADF59763"/>
    <property type="gene ID" value="ECL_00195"/>
</dbReference>
<feature type="site" description="Transition state stabilizer" evidence="3">
    <location>
        <position position="565"/>
    </location>
</feature>
<reference evidence="7 8" key="1">
    <citation type="journal article" date="2010" name="J. Bacteriol.">
        <title>Complete genome sequence of Enterobacter cloacae subsp. cloacae type strain ATCC 13047.</title>
        <authorList>
            <person name="Ren Y."/>
            <person name="Ren Y."/>
            <person name="Zhou Z."/>
            <person name="Guo X."/>
            <person name="Li Y."/>
            <person name="Feng L."/>
            <person name="Wang L."/>
        </authorList>
    </citation>
    <scope>NUCLEOTIDE SEQUENCE [LARGE SCALE GENOMIC DNA]</scope>
    <source>
        <strain evidence="8">ATCC 13047 / DSM 30054 / NBRC 13535 / NCTC 10005 / WDCM 00083 / NCDC 279-56</strain>
    </source>
</reference>
<dbReference type="Proteomes" id="UP000002363">
    <property type="component" value="Chromosome"/>
</dbReference>
<dbReference type="NCBIfam" id="NF007052">
    <property type="entry name" value="PRK09505.1-2"/>
    <property type="match status" value="1"/>
</dbReference>
<organism evidence="7 8">
    <name type="scientific">Enterobacter cloacae subsp. cloacae (strain ATCC 13047 / DSM 30054 / NBRC 13535 / NCTC 10005 / WDCM 00083 / NCDC 279-56)</name>
    <dbReference type="NCBI Taxonomy" id="716541"/>
    <lineage>
        <taxon>Bacteria</taxon>
        <taxon>Pseudomonadati</taxon>
        <taxon>Pseudomonadota</taxon>
        <taxon>Gammaproteobacteria</taxon>
        <taxon>Enterobacterales</taxon>
        <taxon>Enterobacteriaceae</taxon>
        <taxon>Enterobacter</taxon>
        <taxon>Enterobacter cloacae complex</taxon>
    </lineage>
</organism>
<name>A0A0H3CD64_ENTCC</name>
<evidence type="ECO:0000313" key="8">
    <source>
        <dbReference type="Proteomes" id="UP000002363"/>
    </source>
</evidence>
<dbReference type="EMBL" id="CP001918">
    <property type="protein sequence ID" value="ADF59763.1"/>
    <property type="molecule type" value="Genomic_DNA"/>
</dbReference>
<feature type="active site" description="Nucleophile" evidence="1">
    <location>
        <position position="460"/>
    </location>
</feature>
<evidence type="ECO:0000256" key="5">
    <source>
        <dbReference type="SAM" id="SignalP"/>
    </source>
</evidence>
<dbReference type="FunFam" id="3.20.20.80:FF:000079">
    <property type="entry name" value="Alpha-amylase"/>
    <property type="match status" value="1"/>
</dbReference>
<dbReference type="Gene3D" id="3.20.20.80">
    <property type="entry name" value="Glycosidases"/>
    <property type="match status" value="1"/>
</dbReference>
<dbReference type="GO" id="GO:0009313">
    <property type="term" value="P:oligosaccharide catabolic process"/>
    <property type="evidence" value="ECO:0007669"/>
    <property type="project" value="InterPro"/>
</dbReference>
<feature type="binding site" evidence="2">
    <location>
        <position position="314"/>
    </location>
    <ligand>
        <name>Ca(2+)</name>
        <dbReference type="ChEBI" id="CHEBI:29108"/>
    </ligand>
</feature>
<evidence type="ECO:0000256" key="4">
    <source>
        <dbReference type="PIRSR" id="PIRSR036917-4"/>
    </source>
</evidence>
<dbReference type="PATRIC" id="fig|716541.4.peg.488"/>
<dbReference type="SUPFAM" id="SSF51445">
    <property type="entry name" value="(Trans)glycosidases"/>
    <property type="match status" value="1"/>
</dbReference>
<dbReference type="InterPro" id="IPR014635">
    <property type="entry name" value="A_amylase_MalS"/>
</dbReference>
<keyword evidence="2" id="KW-0106">Calcium</keyword>
<dbReference type="PANTHER" id="PTHR10357">
    <property type="entry name" value="ALPHA-AMYLASE FAMILY MEMBER"/>
    <property type="match status" value="1"/>
</dbReference>
<dbReference type="PANTHER" id="PTHR10357:SF209">
    <property type="entry name" value="PERIPLASMIC ALPHA-AMYLASE"/>
    <property type="match status" value="1"/>
</dbReference>
<dbReference type="GO" id="GO:0042597">
    <property type="term" value="C:periplasmic space"/>
    <property type="evidence" value="ECO:0007669"/>
    <property type="project" value="InterPro"/>
</dbReference>
<evidence type="ECO:0000256" key="2">
    <source>
        <dbReference type="PIRSR" id="PIRSR036917-2"/>
    </source>
</evidence>
<keyword evidence="4" id="KW-1015">Disulfide bond</keyword>
<proteinExistence type="predicted"/>
<protein>
    <submittedName>
        <fullName evidence="7">Periplasmic alpha-amylase</fullName>
    </submittedName>
</protein>
<feature type="disulfide bond" evidence="4">
    <location>
        <begin position="121"/>
        <end position="537"/>
    </location>
</feature>
<dbReference type="NCBIfam" id="NF007060">
    <property type="entry name" value="PRK09505.2-5"/>
    <property type="match status" value="1"/>
</dbReference>
<feature type="active site" description="Proton donor" evidence="1">
    <location>
        <position position="503"/>
    </location>
</feature>
<dbReference type="GO" id="GO:0004556">
    <property type="term" value="F:alpha-amylase activity"/>
    <property type="evidence" value="ECO:0007669"/>
    <property type="project" value="InterPro"/>
</dbReference>
<dbReference type="OrthoDB" id="9805159at2"/>
<dbReference type="NCBIfam" id="NF007059">
    <property type="entry name" value="PRK09505.2-4"/>
    <property type="match status" value="1"/>
</dbReference>
<evidence type="ECO:0000256" key="3">
    <source>
        <dbReference type="PIRSR" id="PIRSR036917-3"/>
    </source>
</evidence>
<feature type="chain" id="PRO_5002606219" evidence="5">
    <location>
        <begin position="18"/>
        <end position="709"/>
    </location>
</feature>
<feature type="signal peptide" evidence="5">
    <location>
        <begin position="1"/>
        <end position="17"/>
    </location>
</feature>
<dbReference type="InterPro" id="IPR006047">
    <property type="entry name" value="GH13_cat_dom"/>
</dbReference>
<feature type="domain" description="Glycosyl hydrolase family 13 catalytic" evidence="6">
    <location>
        <begin position="193"/>
        <end position="637"/>
    </location>
</feature>
<keyword evidence="5" id="KW-0732">Signal</keyword>
<accession>A0A0H3CD64</accession>
<sequence length="709" mass="79558">MKRTAVAFLMLPALAHADWSSPGFNAFSAEGTGMFTSQAKLAKGTRPLTVSFDNTCWQPTEAIKLNEMLSLKPCDGTPPQWRLFRDGEYQMRVDTRSGTPTLMLTIKSAAEQPVANVIRQCPKWDGKPLTLEVGNTFPEGSVVRDFYSKQTATVQQGKITLQPAANSNGLLLLERAETDKPAPFSWQNATVYFVLTDRFVNGDPTNDNSYGRHKDGMQEIGTFHGGDLKGLASKLDYLQQLGVNALWISSPLEQIHGWVGGGTKGDFPHYAYHGYYTQDWTRLDANMGTEDDLRHLVDEAHKRGIRILFDIVMNHVGYATLADMQEYQFGALYLQGDELKKTLGARWTDWKPGTGQSWHSFNDYINFSDKAAWEKWWGNKWIRTDIGDYDNPGFDDLTMSLAFLPDLKTESTTPSGLPNFYQHKPDTQAKAIPGYTPRDYLTHWLSQWVREYGIDGFRVDTAKHVELAAWQQLKDQASQALAAWKGAHPDKKLDNAPFWMTGESWGHGVMQSDYYRHGFDAMINFDYQEQAAKAVNCLADIDLTWQQMAEKLQSFNVLSYLSSHDTRLFREGGQRAAELLLLAPGSVQIYYGDESERPFGPTGSDPLQGTRSDMNWQDVTGKQALTVAHWQTLGQFRARHPAIGEGKQTTLSLKEGYGFVREHDGDKVMVVWAGTNSPLIAVFSLSHGERAGVRGTHQNYSLQKSTPAT</sequence>
<dbReference type="RefSeq" id="WP_013094958.1">
    <property type="nucleotide sequence ID" value="NC_014121.1"/>
</dbReference>
<dbReference type="GO" id="GO:0030980">
    <property type="term" value="P:alpha-glucan catabolic process"/>
    <property type="evidence" value="ECO:0007669"/>
    <property type="project" value="InterPro"/>
</dbReference>
<evidence type="ECO:0000313" key="7">
    <source>
        <dbReference type="EMBL" id="ADF59763.1"/>
    </source>
</evidence>
<dbReference type="STRING" id="716541.ECL_00195"/>
<dbReference type="AlphaFoldDB" id="A0A0H3CD64"/>
<dbReference type="SMART" id="SM00642">
    <property type="entry name" value="Aamy"/>
    <property type="match status" value="1"/>
</dbReference>
<dbReference type="GO" id="GO:0005509">
    <property type="term" value="F:calcium ion binding"/>
    <property type="evidence" value="ECO:0007669"/>
    <property type="project" value="InterPro"/>
</dbReference>
<dbReference type="InterPro" id="IPR017853">
    <property type="entry name" value="GH"/>
</dbReference>
<dbReference type="eggNOG" id="COG0366">
    <property type="taxonomic scope" value="Bacteria"/>
</dbReference>
<feature type="disulfide bond" evidence="4">
    <location>
        <begin position="56"/>
        <end position="74"/>
    </location>
</feature>
<keyword evidence="8" id="KW-1185">Reference proteome</keyword>
<dbReference type="FunFam" id="3.20.20.80:FF:000089">
    <property type="entry name" value="Periplasmic alpha-amylase"/>
    <property type="match status" value="1"/>
</dbReference>
<evidence type="ECO:0000259" key="6">
    <source>
        <dbReference type="SMART" id="SM00642"/>
    </source>
</evidence>
<dbReference type="KEGG" id="enc:ECL_00195"/>
<dbReference type="PIRSF" id="PIRSF036917">
    <property type="entry name" value="Alph_amls_MalS"/>
    <property type="match status" value="1"/>
</dbReference>
<feature type="binding site" evidence="2">
    <location>
        <position position="464"/>
    </location>
    <ligand>
        <name>Ca(2+)</name>
        <dbReference type="ChEBI" id="CHEBI:29108"/>
    </ligand>
</feature>
<keyword evidence="2" id="KW-0479">Metal-binding</keyword>
<dbReference type="HOGENOM" id="CLU_022115_1_0_6"/>
<evidence type="ECO:0000256" key="1">
    <source>
        <dbReference type="PIRSR" id="PIRSR036917-1"/>
    </source>
</evidence>
<gene>
    <name evidence="7" type="ordered locus">ECL_00195</name>
</gene>